<dbReference type="InterPro" id="IPR029068">
    <property type="entry name" value="Glyas_Bleomycin-R_OHBP_Dase"/>
</dbReference>
<evidence type="ECO:0000313" key="5">
    <source>
        <dbReference type="Proteomes" id="UP000527860"/>
    </source>
</evidence>
<evidence type="ECO:0000259" key="1">
    <source>
        <dbReference type="PROSITE" id="PS51819"/>
    </source>
</evidence>
<dbReference type="EMBL" id="JXII01000010">
    <property type="protein sequence ID" value="KIH69801.1"/>
    <property type="molecule type" value="Genomic_DNA"/>
</dbReference>
<dbReference type="EMBL" id="JABEVU030000001">
    <property type="protein sequence ID" value="MDB0579256.1"/>
    <property type="molecule type" value="Genomic_DNA"/>
</dbReference>
<dbReference type="SUPFAM" id="SSF54593">
    <property type="entry name" value="Glyoxalase/Bleomycin resistance protein/Dihydroxybiphenyl dioxygenase"/>
    <property type="match status" value="1"/>
</dbReference>
<organism evidence="2 4">
    <name type="scientific">Salinicoccus roseus</name>
    <dbReference type="NCBI Taxonomy" id="45670"/>
    <lineage>
        <taxon>Bacteria</taxon>
        <taxon>Bacillati</taxon>
        <taxon>Bacillota</taxon>
        <taxon>Bacilli</taxon>
        <taxon>Bacillales</taxon>
        <taxon>Staphylococcaceae</taxon>
        <taxon>Salinicoccus</taxon>
    </lineage>
</organism>
<evidence type="ECO:0000313" key="4">
    <source>
        <dbReference type="Proteomes" id="UP000031546"/>
    </source>
</evidence>
<reference evidence="3 5" key="4">
    <citation type="submission" date="2022-12" db="EMBL/GenBank/DDBJ databases">
        <title>Genome analysis and biological profiling of marine Salinicoccus roseus MOSEL-ME25.</title>
        <authorList>
            <person name="Mirza F.T."/>
            <person name="Xie Y."/>
            <person name="Shinwari Z.K."/>
        </authorList>
    </citation>
    <scope>NUCLEOTIDE SEQUENCE [LARGE SCALE GENOMIC DNA]</scope>
    <source>
        <strain evidence="3 5">MOSEL-ME25</strain>
    </source>
</reference>
<dbReference type="AlphaFoldDB" id="A0A0C2HJP9"/>
<protein>
    <submittedName>
        <fullName evidence="2">Glyoxalase</fullName>
    </submittedName>
    <submittedName>
        <fullName evidence="3">VOC family protein</fullName>
    </submittedName>
</protein>
<reference evidence="2 4" key="1">
    <citation type="submission" date="2015-01" db="EMBL/GenBank/DDBJ databases">
        <title>Genome sequences of high lactate-tolerant strain Salinicoccus roseus W12 with industrial interest.</title>
        <authorList>
            <person name="Wang H."/>
            <person name="Yu B."/>
        </authorList>
    </citation>
    <scope>NUCLEOTIDE SEQUENCE [LARGE SCALE GENOMIC DNA]</scope>
    <source>
        <strain evidence="2 4">W12</strain>
    </source>
</reference>
<dbReference type="STRING" id="45670.SN16_11985"/>
<proteinExistence type="predicted"/>
<name>A0A0C2HJP9_9STAP</name>
<dbReference type="Proteomes" id="UP000031546">
    <property type="component" value="Unassembled WGS sequence"/>
</dbReference>
<dbReference type="InterPro" id="IPR037523">
    <property type="entry name" value="VOC_core"/>
</dbReference>
<feature type="domain" description="VOC" evidence="1">
    <location>
        <begin position="3"/>
        <end position="128"/>
    </location>
</feature>
<reference evidence="3" key="3">
    <citation type="submission" date="2020-04" db="EMBL/GenBank/DDBJ databases">
        <authorList>
            <person name="Tanveer F."/>
            <person name="Xie Y."/>
            <person name="Shinwari Z.K."/>
        </authorList>
    </citation>
    <scope>NUCLEOTIDE SEQUENCE</scope>
    <source>
        <strain evidence="3">MOSEL-ME25</strain>
    </source>
</reference>
<dbReference type="RefSeq" id="WP_040106866.1">
    <property type="nucleotide sequence ID" value="NZ_CANNAG010000002.1"/>
</dbReference>
<dbReference type="Proteomes" id="UP000527860">
    <property type="component" value="Unassembled WGS sequence"/>
</dbReference>
<dbReference type="PROSITE" id="PS51819">
    <property type="entry name" value="VOC"/>
    <property type="match status" value="1"/>
</dbReference>
<dbReference type="PANTHER" id="PTHR36503:SF1">
    <property type="entry name" value="BLR2520 PROTEIN"/>
    <property type="match status" value="1"/>
</dbReference>
<dbReference type="Pfam" id="PF00903">
    <property type="entry name" value="Glyoxalase"/>
    <property type="match status" value="1"/>
</dbReference>
<evidence type="ECO:0000313" key="3">
    <source>
        <dbReference type="EMBL" id="MDB0579256.1"/>
    </source>
</evidence>
<reference evidence="5" key="2">
    <citation type="submission" date="2020-04" db="EMBL/GenBank/DDBJ databases">
        <title>Genome analysis and biological profiling of marine Cellulosimicrobium funkei MOSEL-ME6.</title>
        <authorList>
            <person name="Tanveer F."/>
            <person name="Xie Y."/>
            <person name="Shinwari Z.K."/>
        </authorList>
    </citation>
    <scope>NUCLEOTIDE SEQUENCE [LARGE SCALE GENOMIC DNA]</scope>
    <source>
        <strain evidence="5">MOSEL-ME25</strain>
    </source>
</reference>
<dbReference type="PANTHER" id="PTHR36503">
    <property type="entry name" value="BLR2520 PROTEIN"/>
    <property type="match status" value="1"/>
</dbReference>
<dbReference type="CDD" id="cd07251">
    <property type="entry name" value="VOC_like"/>
    <property type="match status" value="1"/>
</dbReference>
<sequence length="141" mass="15531">MDRINLITLGVKDMSTAVDFYRKLGFEASLVGSEEALEIVFFRMKGSKLSLYPLEKLAEETGQPVPDGGFNGLTLAYNAKSESEVDQVLKTAGRIGGTVVKEAAPTDWGGYSGYFTDPDGHYWEVAYGADWEFDDNDMLII</sequence>
<comment type="caution">
    <text evidence="2">The sequence shown here is derived from an EMBL/GenBank/DDBJ whole genome shotgun (WGS) entry which is preliminary data.</text>
</comment>
<evidence type="ECO:0000313" key="2">
    <source>
        <dbReference type="EMBL" id="KIH69801.1"/>
    </source>
</evidence>
<accession>A0A0C2HJP9</accession>
<dbReference type="Gene3D" id="3.10.180.10">
    <property type="entry name" value="2,3-Dihydroxybiphenyl 1,2-Dioxygenase, domain 1"/>
    <property type="match status" value="1"/>
</dbReference>
<dbReference type="OrthoDB" id="9796521at2"/>
<keyword evidence="5" id="KW-1185">Reference proteome</keyword>
<dbReference type="GeneID" id="77846261"/>
<dbReference type="InterPro" id="IPR004360">
    <property type="entry name" value="Glyas_Fos-R_dOase_dom"/>
</dbReference>
<gene>
    <name evidence="3" type="ORF">F7P68_0001715</name>
    <name evidence="2" type="ORF">SN16_11985</name>
</gene>